<dbReference type="Proteomes" id="UP000184386">
    <property type="component" value="Unassembled WGS sequence"/>
</dbReference>
<protein>
    <submittedName>
        <fullName evidence="2">Phosphotransferase enzyme family protein</fullName>
    </submittedName>
</protein>
<dbReference type="AlphaFoldDB" id="A0A1M7CFA7"/>
<evidence type="ECO:0000313" key="2">
    <source>
        <dbReference type="EMBL" id="SHL65559.1"/>
    </source>
</evidence>
<dbReference type="STRING" id="1121322.SAMN02745136_05403"/>
<dbReference type="InterPro" id="IPR050249">
    <property type="entry name" value="Pseudomonas-type_ThrB"/>
</dbReference>
<evidence type="ECO:0000259" key="1">
    <source>
        <dbReference type="Pfam" id="PF01636"/>
    </source>
</evidence>
<dbReference type="PANTHER" id="PTHR21064">
    <property type="entry name" value="AMINOGLYCOSIDE PHOSPHOTRANSFERASE DOMAIN-CONTAINING PROTEIN-RELATED"/>
    <property type="match status" value="1"/>
</dbReference>
<organism evidence="2 3">
    <name type="scientific">Anaerocolumna jejuensis DSM 15929</name>
    <dbReference type="NCBI Taxonomy" id="1121322"/>
    <lineage>
        <taxon>Bacteria</taxon>
        <taxon>Bacillati</taxon>
        <taxon>Bacillota</taxon>
        <taxon>Clostridia</taxon>
        <taxon>Lachnospirales</taxon>
        <taxon>Lachnospiraceae</taxon>
        <taxon>Anaerocolumna</taxon>
    </lineage>
</organism>
<dbReference type="PANTHER" id="PTHR21064:SF5">
    <property type="entry name" value="SLR1880 PROTEIN"/>
    <property type="match status" value="1"/>
</dbReference>
<dbReference type="OrthoDB" id="526037at2"/>
<dbReference type="GO" id="GO:0016740">
    <property type="term" value="F:transferase activity"/>
    <property type="evidence" value="ECO:0007669"/>
    <property type="project" value="UniProtKB-KW"/>
</dbReference>
<dbReference type="EMBL" id="FRAC01000042">
    <property type="protein sequence ID" value="SHL65559.1"/>
    <property type="molecule type" value="Genomic_DNA"/>
</dbReference>
<name>A0A1M7CFA7_9FIRM</name>
<dbReference type="Pfam" id="PF01636">
    <property type="entry name" value="APH"/>
    <property type="match status" value="1"/>
</dbReference>
<dbReference type="RefSeq" id="WP_073280299.1">
    <property type="nucleotide sequence ID" value="NZ_FRAC01000042.1"/>
</dbReference>
<accession>A0A1M7CFA7</accession>
<sequence length="370" mass="43015">MTREEFCVKINTAVEAFCVEGEIVNYKQYGNGHINDTFIVNCQKNQTSKRYILQRMNHEIFTEPEKLIANIESVTHFLKTRIQEKGGDPERETLNLVYTKEGKYYYKDSIGCYWRMYNFIEDAASLEQVRKKEDFYQSAVSFGNFQRLLTSFDASKLYETIPDFHNTPVRYQTFLKAVKEDVCNRAASVKKEIDFYISHKEDMELCAKKLADGALPLRVTHNDTKLNNIMIDNKTGKGVCVIDLDTVMPGLAIFDFGDSIRFGANTAVEDEQDLSKVHLDLELFETYVKGYLEGCSGSLTDMEIEMLPYGAKTMAMECGMRFLTDYLQGDTYFRVHREGHNLDRCRTQLRLVEDMEMKWDEMQKIVLKYR</sequence>
<dbReference type="InterPro" id="IPR011009">
    <property type="entry name" value="Kinase-like_dom_sf"/>
</dbReference>
<feature type="domain" description="Aminoglycoside phosphotransferase" evidence="1">
    <location>
        <begin position="27"/>
        <end position="266"/>
    </location>
</feature>
<gene>
    <name evidence="2" type="ORF">SAMN02745136_05403</name>
</gene>
<dbReference type="InterPro" id="IPR002575">
    <property type="entry name" value="Aminoglycoside_PTrfase"/>
</dbReference>
<evidence type="ECO:0000313" key="3">
    <source>
        <dbReference type="Proteomes" id="UP000184386"/>
    </source>
</evidence>
<keyword evidence="3" id="KW-1185">Reference proteome</keyword>
<keyword evidence="2" id="KW-0808">Transferase</keyword>
<proteinExistence type="predicted"/>
<reference evidence="2 3" key="1">
    <citation type="submission" date="2016-11" db="EMBL/GenBank/DDBJ databases">
        <authorList>
            <person name="Jaros S."/>
            <person name="Januszkiewicz K."/>
            <person name="Wedrychowicz H."/>
        </authorList>
    </citation>
    <scope>NUCLEOTIDE SEQUENCE [LARGE SCALE GENOMIC DNA]</scope>
    <source>
        <strain evidence="2 3">DSM 15929</strain>
    </source>
</reference>
<dbReference type="SUPFAM" id="SSF56112">
    <property type="entry name" value="Protein kinase-like (PK-like)"/>
    <property type="match status" value="1"/>
</dbReference>
<dbReference type="Gene3D" id="3.90.1200.10">
    <property type="match status" value="1"/>
</dbReference>